<dbReference type="EMBL" id="LT828648">
    <property type="protein sequence ID" value="SLM46810.1"/>
    <property type="molecule type" value="Genomic_DNA"/>
</dbReference>
<sequence>MKELRTKSISKFCLPKWKGGVSSVTLHRPADSTLTSDIAQAKIMNLTRVGPLNIE</sequence>
<gene>
    <name evidence="1" type="ORF">NSJP_0638</name>
</gene>
<name>A0A1W1I1D0_9BACT</name>
<dbReference type="Proteomes" id="UP000192042">
    <property type="component" value="Chromosome I"/>
</dbReference>
<reference evidence="1 2" key="1">
    <citation type="submission" date="2017-03" db="EMBL/GenBank/DDBJ databases">
        <authorList>
            <person name="Afonso C.L."/>
            <person name="Miller P.J."/>
            <person name="Scott M.A."/>
            <person name="Spackman E."/>
            <person name="Goraichik I."/>
            <person name="Dimitrov K.M."/>
            <person name="Suarez D.L."/>
            <person name="Swayne D.E."/>
        </authorList>
    </citation>
    <scope>NUCLEOTIDE SEQUENCE [LARGE SCALE GENOMIC DNA]</scope>
    <source>
        <strain evidence="1">Genome sequencing of Nitrospira japonica strain NJ11</strain>
    </source>
</reference>
<dbReference type="STRING" id="1325564.NSJP_0638"/>
<protein>
    <submittedName>
        <fullName evidence="1">Uncharacterized protein</fullName>
    </submittedName>
</protein>
<organism evidence="1 2">
    <name type="scientific">Nitrospira japonica</name>
    <dbReference type="NCBI Taxonomy" id="1325564"/>
    <lineage>
        <taxon>Bacteria</taxon>
        <taxon>Pseudomonadati</taxon>
        <taxon>Nitrospirota</taxon>
        <taxon>Nitrospiria</taxon>
        <taxon>Nitrospirales</taxon>
        <taxon>Nitrospiraceae</taxon>
        <taxon>Nitrospira</taxon>
    </lineage>
</organism>
<evidence type="ECO:0000313" key="2">
    <source>
        <dbReference type="Proteomes" id="UP000192042"/>
    </source>
</evidence>
<accession>A0A1W1I1D0</accession>
<evidence type="ECO:0000313" key="1">
    <source>
        <dbReference type="EMBL" id="SLM46810.1"/>
    </source>
</evidence>
<dbReference type="KEGG" id="nja:NSJP_0638"/>
<keyword evidence="2" id="KW-1185">Reference proteome</keyword>
<dbReference type="AlphaFoldDB" id="A0A1W1I1D0"/>
<proteinExistence type="predicted"/>